<dbReference type="Pfam" id="PF00665">
    <property type="entry name" value="rve"/>
    <property type="match status" value="1"/>
</dbReference>
<dbReference type="Gene3D" id="3.30.420.10">
    <property type="entry name" value="Ribonuclease H-like superfamily/Ribonuclease H"/>
    <property type="match status" value="2"/>
</dbReference>
<dbReference type="InterPro" id="IPR043502">
    <property type="entry name" value="DNA/RNA_pol_sf"/>
</dbReference>
<dbReference type="InterPro" id="IPR001584">
    <property type="entry name" value="Integrase_cat-core"/>
</dbReference>
<dbReference type="PANTHER" id="PTHR48475:SF1">
    <property type="entry name" value="RNASE H TYPE-1 DOMAIN-CONTAINING PROTEIN"/>
    <property type="match status" value="1"/>
</dbReference>
<sequence>MAQANPLPSHGGNQVGVIEKCETVKNRIQEVVTPMATVYKALVKADMVIPGEFGGAEMNEGKEVDVIIEEHVQPFIPAPPKVKPQPFVPRPPTVLPAHMQKPVASIVVKPPQPFPYTDSRQVPWKYDLNVTTSPGESSSANVLETGVRDSGKVDRPREEESVEKPVSEHEECEFLKIIKQSEYRVIEQLNRLPARISILSLLLNSEAHRKALLKVLNQSYVSQNISVADLDHMAGNISAHGFIAFAEKDIPKGMRNNIKALHITVKCQNVSMGNVLIDNGSALNILPLKMLKRLLVDEACIQTNHLIVNAFDGTGRSVIGEVEITIEVGGVPFALVFQVLDIQHPSYSCLLGRPWIHQAGAVPSTLHQVVKFLTPEKFVEVKEEEDFVVASASGFSYVEPPEGSYECSFRAFEVAETIPMSMIDHSVMSIRFLMKRGFEEGKGLGMDLQGITKAVEVPTHEGPFGLGFKPTAKDWAEAEERMKLRRLVRMGHRVEEKKMKFPPLYETFKSAGWVNNAAPEEELGIEKKLQNLDINAVTNDTLEEEDCRWIRELAPGEVLNNWVEYEKVIFVDDSEISECKPVQQKLRRMKPYMLLKIKEEVKKQLDAGFFEEARYPEWQANVVPVPKKDGKVRMCVDYRDLNRASPKDNFPLPHIDVLVDNTAGYAVWIEECRATYQRAMVNLFHDMMHKEIEVYVDDMIAKARSVEEHLLNLRKLFQLKLNPSKCTFGATSGKLLGFVVRRIARWQVLLSEYDIVYMSQKAIKGSTVAEFLADRASKDYEPVQFKLPDEDLMAICQVEEVKEEGETWKLYFDGASNLSRQGIGAVLISPEDDYLPATARLMFPATNNVSEYEACILGIQMALDKEVTRLEVYGDSALVIYQMKGEWQTREPKLVKYRDHMMELVKSFEKITFHHVPRENNQLADALAILASMFKVGTNIEIQPIQIQMKDSPAHVMSVEDEVDGNPWYFDILQYIKYQRYSEHATENDRRVIRRMAMGYLLEGDTLYKKSPDQTLLRCVGSAEAKRVIEETHRGSCGSHASGYKMARQIMRADLIGVINPKASNGHRFILVAIDYFTKWVEATSYTSVTQAVVTKFIKREIIRRYGLPERIITDNASNLNQGLLEETCKQFKIVHSNSTIYRSKMNGAVEAANKNIKKIVAKMTETYRDWHDKLPFALHAYRTCVRTSTGATPYSLVYGMEAVVPIEVEIPSIRVYQETKLEESEWVQERYDQLNLVDEKRWCKGCTSKAARELAKGTKVQLGSSKNIKLGKKLETGKGK</sequence>
<dbReference type="OrthoDB" id="852284at2759"/>
<dbReference type="InterPro" id="IPR002156">
    <property type="entry name" value="RNaseH_domain"/>
</dbReference>
<feature type="region of interest" description="Disordered" evidence="1">
    <location>
        <begin position="133"/>
        <end position="165"/>
    </location>
</feature>
<dbReference type="PROSITE" id="PS50879">
    <property type="entry name" value="RNASE_H_1"/>
    <property type="match status" value="1"/>
</dbReference>
<evidence type="ECO:0000259" key="2">
    <source>
        <dbReference type="PROSITE" id="PS50174"/>
    </source>
</evidence>
<protein>
    <submittedName>
        <fullName evidence="5">Uncharacterized protein</fullName>
    </submittedName>
</protein>
<dbReference type="Proteomes" id="UP000188268">
    <property type="component" value="Unassembled WGS sequence"/>
</dbReference>
<organism evidence="5 6">
    <name type="scientific">Corchorus capsularis</name>
    <name type="common">Jute</name>
    <dbReference type="NCBI Taxonomy" id="210143"/>
    <lineage>
        <taxon>Eukaryota</taxon>
        <taxon>Viridiplantae</taxon>
        <taxon>Streptophyta</taxon>
        <taxon>Embryophyta</taxon>
        <taxon>Tracheophyta</taxon>
        <taxon>Spermatophyta</taxon>
        <taxon>Magnoliopsida</taxon>
        <taxon>eudicotyledons</taxon>
        <taxon>Gunneridae</taxon>
        <taxon>Pentapetalae</taxon>
        <taxon>rosids</taxon>
        <taxon>malvids</taxon>
        <taxon>Malvales</taxon>
        <taxon>Malvaceae</taxon>
        <taxon>Grewioideae</taxon>
        <taxon>Apeibeae</taxon>
        <taxon>Corchorus</taxon>
    </lineage>
</organism>
<dbReference type="Gramene" id="OMO97258">
    <property type="protein sequence ID" value="OMO97258"/>
    <property type="gene ID" value="CCACVL1_04620"/>
</dbReference>
<evidence type="ECO:0000313" key="6">
    <source>
        <dbReference type="Proteomes" id="UP000188268"/>
    </source>
</evidence>
<dbReference type="Pfam" id="PF01585">
    <property type="entry name" value="G-patch"/>
    <property type="match status" value="1"/>
</dbReference>
<accession>A0A1R3JQX3</accession>
<evidence type="ECO:0000259" key="4">
    <source>
        <dbReference type="PROSITE" id="PS50994"/>
    </source>
</evidence>
<feature type="compositionally biased region" description="Polar residues" evidence="1">
    <location>
        <begin position="133"/>
        <end position="142"/>
    </location>
</feature>
<dbReference type="Gene3D" id="3.10.10.10">
    <property type="entry name" value="HIV Type 1 Reverse Transcriptase, subunit A, domain 1"/>
    <property type="match status" value="1"/>
</dbReference>
<feature type="domain" description="RNase H type-1" evidence="3">
    <location>
        <begin position="804"/>
        <end position="936"/>
    </location>
</feature>
<feature type="domain" description="Integrase catalytic" evidence="4">
    <location>
        <begin position="1044"/>
        <end position="1202"/>
    </location>
</feature>
<dbReference type="EMBL" id="AWWV01007236">
    <property type="protein sequence ID" value="OMO97258.1"/>
    <property type="molecule type" value="Genomic_DNA"/>
</dbReference>
<dbReference type="Gene3D" id="3.30.70.270">
    <property type="match status" value="2"/>
</dbReference>
<reference evidence="5 6" key="1">
    <citation type="submission" date="2013-09" db="EMBL/GenBank/DDBJ databases">
        <title>Corchorus capsularis genome sequencing.</title>
        <authorList>
            <person name="Alam M."/>
            <person name="Haque M.S."/>
            <person name="Islam M.S."/>
            <person name="Emdad E.M."/>
            <person name="Islam M.M."/>
            <person name="Ahmed B."/>
            <person name="Halim A."/>
            <person name="Hossen Q.M.M."/>
            <person name="Hossain M.Z."/>
            <person name="Ahmed R."/>
            <person name="Khan M.M."/>
            <person name="Islam R."/>
            <person name="Rashid M.M."/>
            <person name="Khan S.A."/>
            <person name="Rahman M.S."/>
            <person name="Alam M."/>
        </authorList>
    </citation>
    <scope>NUCLEOTIDE SEQUENCE [LARGE SCALE GENOMIC DNA]</scope>
    <source>
        <strain evidence="6">cv. CVL-1</strain>
        <tissue evidence="5">Whole seedling</tissue>
    </source>
</reference>
<dbReference type="InterPro" id="IPR021109">
    <property type="entry name" value="Peptidase_aspartic_dom_sf"/>
</dbReference>
<dbReference type="GO" id="GO:0004523">
    <property type="term" value="F:RNA-DNA hybrid ribonuclease activity"/>
    <property type="evidence" value="ECO:0007669"/>
    <property type="project" value="InterPro"/>
</dbReference>
<evidence type="ECO:0000313" key="5">
    <source>
        <dbReference type="EMBL" id="OMO97258.1"/>
    </source>
</evidence>
<keyword evidence="6" id="KW-1185">Reference proteome</keyword>
<feature type="domain" description="G-patch" evidence="2">
    <location>
        <begin position="425"/>
        <end position="471"/>
    </location>
</feature>
<dbReference type="SUPFAM" id="SSF56672">
    <property type="entry name" value="DNA/RNA polymerases"/>
    <property type="match status" value="1"/>
</dbReference>
<evidence type="ECO:0000259" key="3">
    <source>
        <dbReference type="PROSITE" id="PS50879"/>
    </source>
</evidence>
<dbReference type="Gene3D" id="2.40.70.10">
    <property type="entry name" value="Acid Proteases"/>
    <property type="match status" value="1"/>
</dbReference>
<dbReference type="CDD" id="cd09279">
    <property type="entry name" value="RNase_HI_like"/>
    <property type="match status" value="1"/>
</dbReference>
<dbReference type="PROSITE" id="PS50174">
    <property type="entry name" value="G_PATCH"/>
    <property type="match status" value="1"/>
</dbReference>
<dbReference type="GO" id="GO:0015074">
    <property type="term" value="P:DNA integration"/>
    <property type="evidence" value="ECO:0007669"/>
    <property type="project" value="InterPro"/>
</dbReference>
<dbReference type="PROSITE" id="PS50994">
    <property type="entry name" value="INTEGRASE"/>
    <property type="match status" value="1"/>
</dbReference>
<dbReference type="CDD" id="cd01647">
    <property type="entry name" value="RT_LTR"/>
    <property type="match status" value="1"/>
</dbReference>
<dbReference type="CDD" id="cd00303">
    <property type="entry name" value="retropepsin_like"/>
    <property type="match status" value="1"/>
</dbReference>
<proteinExistence type="predicted"/>
<dbReference type="InterPro" id="IPR012337">
    <property type="entry name" value="RNaseH-like_sf"/>
</dbReference>
<name>A0A1R3JQX3_COCAP</name>
<dbReference type="Pfam" id="PF13456">
    <property type="entry name" value="RVT_3"/>
    <property type="match status" value="1"/>
</dbReference>
<dbReference type="SMART" id="SM00443">
    <property type="entry name" value="G_patch"/>
    <property type="match status" value="1"/>
</dbReference>
<comment type="caution">
    <text evidence="5">The sequence shown here is derived from an EMBL/GenBank/DDBJ whole genome shotgun (WGS) entry which is preliminary data.</text>
</comment>
<dbReference type="SUPFAM" id="SSF53098">
    <property type="entry name" value="Ribonuclease H-like"/>
    <property type="match status" value="1"/>
</dbReference>
<dbReference type="InterPro" id="IPR043128">
    <property type="entry name" value="Rev_trsase/Diguanyl_cyclase"/>
</dbReference>
<dbReference type="OMA" id="YSEHATE"/>
<gene>
    <name evidence="5" type="ORF">CCACVL1_04620</name>
</gene>
<evidence type="ECO:0000256" key="1">
    <source>
        <dbReference type="SAM" id="MobiDB-lite"/>
    </source>
</evidence>
<dbReference type="InterPro" id="IPR000467">
    <property type="entry name" value="G_patch_dom"/>
</dbReference>
<dbReference type="PANTHER" id="PTHR48475">
    <property type="entry name" value="RIBONUCLEASE H"/>
    <property type="match status" value="1"/>
</dbReference>
<feature type="compositionally biased region" description="Basic and acidic residues" evidence="1">
    <location>
        <begin position="146"/>
        <end position="165"/>
    </location>
</feature>
<dbReference type="GO" id="GO:0003676">
    <property type="term" value="F:nucleic acid binding"/>
    <property type="evidence" value="ECO:0007669"/>
    <property type="project" value="InterPro"/>
</dbReference>
<dbReference type="InterPro" id="IPR036397">
    <property type="entry name" value="RNaseH_sf"/>
</dbReference>